<keyword evidence="4 6" id="KW-0472">Membrane</keyword>
<keyword evidence="8" id="KW-1185">Reference proteome</keyword>
<evidence type="ECO:0000256" key="5">
    <source>
        <dbReference type="SAM" id="MobiDB-lite"/>
    </source>
</evidence>
<comment type="subcellular location">
    <subcellularLocation>
        <location evidence="1">Membrane</location>
        <topology evidence="1">Multi-pass membrane protein</topology>
    </subcellularLocation>
</comment>
<feature type="transmembrane region" description="Helical" evidence="6">
    <location>
        <begin position="15"/>
        <end position="33"/>
    </location>
</feature>
<feature type="transmembrane region" description="Helical" evidence="6">
    <location>
        <begin position="389"/>
        <end position="411"/>
    </location>
</feature>
<feature type="compositionally biased region" description="Acidic residues" evidence="5">
    <location>
        <begin position="214"/>
        <end position="230"/>
    </location>
</feature>
<keyword evidence="3 6" id="KW-1133">Transmembrane helix</keyword>
<evidence type="ECO:0000313" key="8">
    <source>
        <dbReference type="Proteomes" id="UP000054477"/>
    </source>
</evidence>
<organism evidence="7 8">
    <name type="scientific">Laccaria amethystina LaAM-08-1</name>
    <dbReference type="NCBI Taxonomy" id="1095629"/>
    <lineage>
        <taxon>Eukaryota</taxon>
        <taxon>Fungi</taxon>
        <taxon>Dikarya</taxon>
        <taxon>Basidiomycota</taxon>
        <taxon>Agaricomycotina</taxon>
        <taxon>Agaricomycetes</taxon>
        <taxon>Agaricomycetidae</taxon>
        <taxon>Agaricales</taxon>
        <taxon>Agaricineae</taxon>
        <taxon>Hydnangiaceae</taxon>
        <taxon>Laccaria</taxon>
    </lineage>
</organism>
<dbReference type="EMBL" id="KN838688">
    <property type="protein sequence ID" value="KIJ97628.1"/>
    <property type="molecule type" value="Genomic_DNA"/>
</dbReference>
<evidence type="ECO:0000256" key="1">
    <source>
        <dbReference type="ARBA" id="ARBA00004141"/>
    </source>
</evidence>
<protein>
    <recommendedName>
        <fullName evidence="9">Auxin efflux carrier</fullName>
    </recommendedName>
</protein>
<dbReference type="HOGENOM" id="CLU_021924_1_0_1"/>
<feature type="transmembrane region" description="Helical" evidence="6">
    <location>
        <begin position="104"/>
        <end position="129"/>
    </location>
</feature>
<dbReference type="InterPro" id="IPR004776">
    <property type="entry name" value="Mem_transp_PIN-like"/>
</dbReference>
<feature type="transmembrane region" description="Helical" evidence="6">
    <location>
        <begin position="70"/>
        <end position="92"/>
    </location>
</feature>
<dbReference type="AlphaFoldDB" id="A0A0C9X8B1"/>
<dbReference type="Proteomes" id="UP000054477">
    <property type="component" value="Unassembled WGS sequence"/>
</dbReference>
<dbReference type="InterPro" id="IPR040254">
    <property type="entry name" value="Ecm3-like"/>
</dbReference>
<feature type="region of interest" description="Disordered" evidence="5">
    <location>
        <begin position="208"/>
        <end position="236"/>
    </location>
</feature>
<dbReference type="PANTHER" id="PTHR31274:SF1">
    <property type="entry name" value="AGL149CP"/>
    <property type="match status" value="1"/>
</dbReference>
<dbReference type="GO" id="GO:0055085">
    <property type="term" value="P:transmembrane transport"/>
    <property type="evidence" value="ECO:0007669"/>
    <property type="project" value="InterPro"/>
</dbReference>
<dbReference type="GO" id="GO:0016020">
    <property type="term" value="C:membrane"/>
    <property type="evidence" value="ECO:0007669"/>
    <property type="project" value="UniProtKB-SubCell"/>
</dbReference>
<keyword evidence="2 6" id="KW-0812">Transmembrane</keyword>
<evidence type="ECO:0000256" key="3">
    <source>
        <dbReference type="ARBA" id="ARBA00022989"/>
    </source>
</evidence>
<evidence type="ECO:0000256" key="2">
    <source>
        <dbReference type="ARBA" id="ARBA00022692"/>
    </source>
</evidence>
<gene>
    <name evidence="7" type="ORF">K443DRAFT_239578</name>
</gene>
<dbReference type="STRING" id="1095629.A0A0C9X8B1"/>
<feature type="transmembrane region" description="Helical" evidence="6">
    <location>
        <begin position="423"/>
        <end position="447"/>
    </location>
</feature>
<feature type="transmembrane region" description="Helical" evidence="6">
    <location>
        <begin position="501"/>
        <end position="520"/>
    </location>
</feature>
<proteinExistence type="predicted"/>
<feature type="transmembrane region" description="Helical" evidence="6">
    <location>
        <begin position="459"/>
        <end position="481"/>
    </location>
</feature>
<evidence type="ECO:0000256" key="6">
    <source>
        <dbReference type="SAM" id="Phobius"/>
    </source>
</evidence>
<reference evidence="7 8" key="1">
    <citation type="submission" date="2014-04" db="EMBL/GenBank/DDBJ databases">
        <authorList>
            <consortium name="DOE Joint Genome Institute"/>
            <person name="Kuo A."/>
            <person name="Kohler A."/>
            <person name="Nagy L.G."/>
            <person name="Floudas D."/>
            <person name="Copeland A."/>
            <person name="Barry K.W."/>
            <person name="Cichocki N."/>
            <person name="Veneault-Fourrey C."/>
            <person name="LaButti K."/>
            <person name="Lindquist E.A."/>
            <person name="Lipzen A."/>
            <person name="Lundell T."/>
            <person name="Morin E."/>
            <person name="Murat C."/>
            <person name="Sun H."/>
            <person name="Tunlid A."/>
            <person name="Henrissat B."/>
            <person name="Grigoriev I.V."/>
            <person name="Hibbett D.S."/>
            <person name="Martin F."/>
            <person name="Nordberg H.P."/>
            <person name="Cantor M.N."/>
            <person name="Hua S.X."/>
        </authorList>
    </citation>
    <scope>NUCLEOTIDE SEQUENCE [LARGE SCALE GENOMIC DNA]</scope>
    <source>
        <strain evidence="7 8">LaAM-08-1</strain>
    </source>
</reference>
<dbReference type="OrthoDB" id="435607at2759"/>
<reference evidence="8" key="2">
    <citation type="submission" date="2015-01" db="EMBL/GenBank/DDBJ databases">
        <title>Evolutionary Origins and Diversification of the Mycorrhizal Mutualists.</title>
        <authorList>
            <consortium name="DOE Joint Genome Institute"/>
            <consortium name="Mycorrhizal Genomics Consortium"/>
            <person name="Kohler A."/>
            <person name="Kuo A."/>
            <person name="Nagy L.G."/>
            <person name="Floudas D."/>
            <person name="Copeland A."/>
            <person name="Barry K.W."/>
            <person name="Cichocki N."/>
            <person name="Veneault-Fourrey C."/>
            <person name="LaButti K."/>
            <person name="Lindquist E.A."/>
            <person name="Lipzen A."/>
            <person name="Lundell T."/>
            <person name="Morin E."/>
            <person name="Murat C."/>
            <person name="Riley R."/>
            <person name="Ohm R."/>
            <person name="Sun H."/>
            <person name="Tunlid A."/>
            <person name="Henrissat B."/>
            <person name="Grigoriev I.V."/>
            <person name="Hibbett D.S."/>
            <person name="Martin F."/>
        </authorList>
    </citation>
    <scope>NUCLEOTIDE SEQUENCE [LARGE SCALE GENOMIC DNA]</scope>
    <source>
        <strain evidence="8">LaAM-08-1</strain>
    </source>
</reference>
<sequence length="521" mass="57074">MLSAGALIWTSFRPLLRLVICTASGFVITKADIFPAVAARGTGQVILNIAFPCLMFSKIVPAFTSQNVHALGPLILVAFIYEALGMLLAWIVSQIFWVPHQFRFGILVAGGWANIGDIPTSVLMSITGAAPFQGTTDQNLAVAYISAFILVFLVTLFPLGGHRLIAMDYVGPDIEPEEVQQAMYIKRRSWVNFWIRMIRKASLSATRMHSSDSSLEDESRDSDNGDDEKYDDEKDAVNPEHQHPAAQLHVSFHDDATTTEPTELGIVSRISSVEPTLIGVETRLNHIIDTGLHPNNQSILPTTSVTAVDTALPKSLPPPSKNRHIRVLRESRHVLKSFLNPPSISIFISLPIALIPKLKALFVEVPGTYIHPGPDGQPPLAFIMDTCNFIGAASVPLGLVCLGSALARINVPLNRWKHLPVGAIIWLAIGKLLLMPVLGVLICQGLVKIGIIAEEDKLLRFVCIHLRFFSCLPTATTQVFLTQVYSGTGSAEHLSAFLIPQYFLMFISMTALTAYTIQLLF</sequence>
<evidence type="ECO:0008006" key="9">
    <source>
        <dbReference type="Google" id="ProtNLM"/>
    </source>
</evidence>
<feature type="transmembrane region" description="Helical" evidence="6">
    <location>
        <begin position="141"/>
        <end position="159"/>
    </location>
</feature>
<evidence type="ECO:0000313" key="7">
    <source>
        <dbReference type="EMBL" id="KIJ97628.1"/>
    </source>
</evidence>
<dbReference type="PANTHER" id="PTHR31274">
    <property type="entry name" value="PROTEIN ECM3"/>
    <property type="match status" value="1"/>
</dbReference>
<name>A0A0C9X8B1_9AGAR</name>
<evidence type="ECO:0000256" key="4">
    <source>
        <dbReference type="ARBA" id="ARBA00023136"/>
    </source>
</evidence>
<accession>A0A0C9X8B1</accession>
<dbReference type="Pfam" id="PF03547">
    <property type="entry name" value="Mem_trans"/>
    <property type="match status" value="1"/>
</dbReference>
<feature type="transmembrane region" description="Helical" evidence="6">
    <location>
        <begin position="45"/>
        <end position="64"/>
    </location>
</feature>